<name>A0A375YTG0_MYCSH</name>
<dbReference type="PIRSF" id="PIRSF021525">
    <property type="entry name" value="UCP021525"/>
    <property type="match status" value="1"/>
</dbReference>
<reference evidence="1 2" key="1">
    <citation type="submission" date="2018-05" db="EMBL/GenBank/DDBJ databases">
        <authorList>
            <consortium name="IHU Genomes"/>
        </authorList>
    </citation>
    <scope>NUCLEOTIDE SEQUENCE [LARGE SCALE GENOMIC DNA]</scope>
    <source>
        <strain evidence="1 2">P7336</strain>
    </source>
</reference>
<dbReference type="STRING" id="29313.BHQ16_22420"/>
<organism evidence="1 2">
    <name type="scientific">Mycobacterium shimoidei</name>
    <dbReference type="NCBI Taxonomy" id="29313"/>
    <lineage>
        <taxon>Bacteria</taxon>
        <taxon>Bacillati</taxon>
        <taxon>Actinomycetota</taxon>
        <taxon>Actinomycetes</taxon>
        <taxon>Mycobacteriales</taxon>
        <taxon>Mycobacteriaceae</taxon>
        <taxon>Mycobacterium</taxon>
    </lineage>
</organism>
<proteinExistence type="predicted"/>
<accession>A0A375YTG0</accession>
<dbReference type="RefSeq" id="WP_220178562.1">
    <property type="nucleotide sequence ID" value="NZ_UEGW01000001.1"/>
</dbReference>
<keyword evidence="2" id="KW-1185">Reference proteome</keyword>
<evidence type="ECO:0008006" key="3">
    <source>
        <dbReference type="Google" id="ProtNLM"/>
    </source>
</evidence>
<dbReference type="EMBL" id="UEGW01000001">
    <property type="protein sequence ID" value="SRX92139.1"/>
    <property type="molecule type" value="Genomic_DNA"/>
</dbReference>
<dbReference type="AlphaFoldDB" id="A0A375YTG0"/>
<protein>
    <recommendedName>
        <fullName evidence="3">Nucleotidyltransferase</fullName>
    </recommendedName>
</protein>
<evidence type="ECO:0000313" key="1">
    <source>
        <dbReference type="EMBL" id="SRX92139.1"/>
    </source>
</evidence>
<gene>
    <name evidence="1" type="ORF">MSP7336_00363</name>
</gene>
<sequence>MNDWSNCDRALLAEVEPVINALSAVVPPEKVMLVGAQCRDLLNWRFECGAPRRSTNDTDVAVALEDWAQFTKIRAEFPPVGHTGHRFLVGGIPTDVIPFGDVEKLPGTISHPPGTETLNVHGFTDAYQRADHLPISGGVHIRIPRPEGYAILKTHAWLDRSAWHEYRDGPDLALAIFWYVEDLDRIYDKENTWALDVHNFDLRLAAGALLGQDMRNGLSSEELAVLKARIASADRDLLAQHFRVAAPNWPNTERDRRPIVNALFDQVLGE</sequence>
<dbReference type="InterPro" id="IPR014513">
    <property type="entry name" value="UCP021525"/>
</dbReference>
<evidence type="ECO:0000313" key="2">
    <source>
        <dbReference type="Proteomes" id="UP000252015"/>
    </source>
</evidence>
<dbReference type="Proteomes" id="UP000252015">
    <property type="component" value="Unassembled WGS sequence"/>
</dbReference>